<keyword evidence="2" id="KW-1185">Reference proteome</keyword>
<comment type="caution">
    <text evidence="1">The sequence shown here is derived from an EMBL/GenBank/DDBJ whole genome shotgun (WGS) entry which is preliminary data.</text>
</comment>
<protein>
    <submittedName>
        <fullName evidence="1">Uncharacterized protein</fullName>
    </submittedName>
</protein>
<proteinExistence type="predicted"/>
<evidence type="ECO:0000313" key="1">
    <source>
        <dbReference type="EMBL" id="RFU70402.1"/>
    </source>
</evidence>
<dbReference type="OrthoDB" id="264488at2"/>
<dbReference type="EMBL" id="QVTE01000016">
    <property type="protein sequence ID" value="RFU70402.1"/>
    <property type="molecule type" value="Genomic_DNA"/>
</dbReference>
<dbReference type="AlphaFoldDB" id="A0A372LRJ0"/>
<name>A0A372LRJ0_9BACI</name>
<sequence length="276" mass="31675">MRSNFGKYDVPPTLQRLIDLQHVLVDPELVYLGLNFYPSLANYRYFNTPCDVVVFGNMGVDGVHYGFLTDFGTVTDLEAAPIVCVCPMDFERPTRIVANNLTEFLRVNLTDSALFYNKFDSDGNYLAAREQWVEEASNSPYQPSENDKLVLERVTKFLMENLKFPIIDNAYLYVQNVDQERQKNVTIQTEDGLGVTTPLLKGEKYIPFPIQKHAEPDLKLFKEYLYSAPVASRLALFREIQLNYVLQDHQELHGIVIEAMINMDLADEAKRLSEDI</sequence>
<evidence type="ECO:0000313" key="2">
    <source>
        <dbReference type="Proteomes" id="UP000264541"/>
    </source>
</evidence>
<dbReference type="Proteomes" id="UP000264541">
    <property type="component" value="Unassembled WGS sequence"/>
</dbReference>
<dbReference type="RefSeq" id="WP_117325984.1">
    <property type="nucleotide sequence ID" value="NZ_QVTE01000016.1"/>
</dbReference>
<reference evidence="1 2" key="1">
    <citation type="submission" date="2018-08" db="EMBL/GenBank/DDBJ databases">
        <title>Bacillus chawlae sp. nov., Bacillus glennii sp. nov., and Bacillus saganii sp. nov. Isolated from the Vehicle Assembly Building at Kennedy Space Center where the Viking Spacecraft were Assembled.</title>
        <authorList>
            <person name="Seuylemezian A."/>
            <person name="Vaishampayan P."/>
        </authorList>
    </citation>
    <scope>NUCLEOTIDE SEQUENCE [LARGE SCALE GENOMIC DNA]</scope>
    <source>
        <strain evidence="1 2">V47-23a</strain>
    </source>
</reference>
<organism evidence="1 2">
    <name type="scientific">Peribacillus saganii</name>
    <dbReference type="NCBI Taxonomy" id="2303992"/>
    <lineage>
        <taxon>Bacteria</taxon>
        <taxon>Bacillati</taxon>
        <taxon>Bacillota</taxon>
        <taxon>Bacilli</taxon>
        <taxon>Bacillales</taxon>
        <taxon>Bacillaceae</taxon>
        <taxon>Peribacillus</taxon>
    </lineage>
</organism>
<gene>
    <name evidence="1" type="ORF">D0469_07375</name>
</gene>
<accession>A0A372LRJ0</accession>